<dbReference type="CDD" id="cd09620">
    <property type="entry name" value="CBM9_like_3"/>
    <property type="match status" value="1"/>
</dbReference>
<dbReference type="SUPFAM" id="SSF49344">
    <property type="entry name" value="CBD9-like"/>
    <property type="match status" value="1"/>
</dbReference>
<keyword evidence="3" id="KW-1185">Reference proteome</keyword>
<dbReference type="Pfam" id="PF06452">
    <property type="entry name" value="CBM9_1"/>
    <property type="match status" value="1"/>
</dbReference>
<dbReference type="Gene3D" id="2.60.40.1190">
    <property type="match status" value="1"/>
</dbReference>
<dbReference type="RefSeq" id="WP_380045229.1">
    <property type="nucleotide sequence ID" value="NZ_JBHLTC010000010.1"/>
</dbReference>
<reference evidence="2 3" key="1">
    <citation type="submission" date="2024-09" db="EMBL/GenBank/DDBJ databases">
        <authorList>
            <person name="Sun Q."/>
            <person name="Mori K."/>
        </authorList>
    </citation>
    <scope>NUCLEOTIDE SEQUENCE [LARGE SCALE GENOMIC DNA]</scope>
    <source>
        <strain evidence="2 3">CGMCC 1.15906</strain>
    </source>
</reference>
<evidence type="ECO:0000313" key="3">
    <source>
        <dbReference type="Proteomes" id="UP001589890"/>
    </source>
</evidence>
<dbReference type="PANTHER" id="PTHR35532">
    <property type="entry name" value="SIMILAR TO POLYHYDROXYALKANOATE DEPOLYMERASE"/>
    <property type="match status" value="1"/>
</dbReference>
<dbReference type="PANTHER" id="PTHR35532:SF5">
    <property type="entry name" value="CARBOHYDRATE-BINDING DOMAIN-CONTAINING PROTEIN"/>
    <property type="match status" value="1"/>
</dbReference>
<gene>
    <name evidence="2" type="ORF">ACFFGN_09120</name>
</gene>
<dbReference type="Proteomes" id="UP001589890">
    <property type="component" value="Unassembled WGS sequence"/>
</dbReference>
<dbReference type="EMBL" id="JBHLTC010000010">
    <property type="protein sequence ID" value="MFC0624222.1"/>
    <property type="molecule type" value="Genomic_DNA"/>
</dbReference>
<evidence type="ECO:0000313" key="2">
    <source>
        <dbReference type="EMBL" id="MFC0624222.1"/>
    </source>
</evidence>
<proteinExistence type="predicted"/>
<protein>
    <submittedName>
        <fullName evidence="2">Carbohydrate-binding family 9-like protein</fullName>
    </submittedName>
</protein>
<organism evidence="2 3">
    <name type="scientific">Kribbella deserti</name>
    <dbReference type="NCBI Taxonomy" id="1926257"/>
    <lineage>
        <taxon>Bacteria</taxon>
        <taxon>Bacillati</taxon>
        <taxon>Actinomycetota</taxon>
        <taxon>Actinomycetes</taxon>
        <taxon>Propionibacteriales</taxon>
        <taxon>Kribbellaceae</taxon>
        <taxon>Kribbella</taxon>
    </lineage>
</organism>
<accession>A0ABV6QHV5</accession>
<sequence>MPQQTPEPPRYVCQRIDGPLPIDGTLSHPAWADAPWTSDFVDILGPSAATPRFRTRAKLLWDDEFLYVGAELEEPHVWATLTEHNSMLFVENNFELFIDPDGDGENYYEFEINCLGTTWELTLTKPYALGGEAIDPTNLPGLRAAVFVDGTANDPGDEDRGWSVELALPWKALTSYHSGGTTPPRAGDEWRMNLMRIEWPHEVVDGQYRKGEGEDFWVWSPQYQPTMHAPGTWGVVEFGR</sequence>
<feature type="domain" description="Carbohydrate-binding" evidence="1">
    <location>
        <begin position="22"/>
        <end position="173"/>
    </location>
</feature>
<comment type="caution">
    <text evidence="2">The sequence shown here is derived from an EMBL/GenBank/DDBJ whole genome shotgun (WGS) entry which is preliminary data.</text>
</comment>
<evidence type="ECO:0000259" key="1">
    <source>
        <dbReference type="Pfam" id="PF06452"/>
    </source>
</evidence>
<name>A0ABV6QHV5_9ACTN</name>
<dbReference type="InterPro" id="IPR010502">
    <property type="entry name" value="Carb-bd_dom_fam9"/>
</dbReference>